<name>A0AAV5VQG0_9BILA</name>
<sequence length="88" mass="9638">MIGWEGLLHQRDGVVVVHLEDKPGPSQFWVARQLAASSPQSSYPRHAGVAPSSQMIGGASRLLWCSLHRRSTQLTLITSEQVFGARSN</sequence>
<accession>A0AAV5VQG0</accession>
<dbReference type="Proteomes" id="UP001432322">
    <property type="component" value="Unassembled WGS sequence"/>
</dbReference>
<reference evidence="1" key="1">
    <citation type="submission" date="2023-10" db="EMBL/GenBank/DDBJ databases">
        <title>Genome assembly of Pristionchus species.</title>
        <authorList>
            <person name="Yoshida K."/>
            <person name="Sommer R.J."/>
        </authorList>
    </citation>
    <scope>NUCLEOTIDE SEQUENCE</scope>
    <source>
        <strain evidence="1">RS5133</strain>
    </source>
</reference>
<protein>
    <recommendedName>
        <fullName evidence="3">Ribosomal protein</fullName>
    </recommendedName>
</protein>
<evidence type="ECO:0000313" key="2">
    <source>
        <dbReference type="Proteomes" id="UP001432322"/>
    </source>
</evidence>
<dbReference type="EMBL" id="BTSY01000003">
    <property type="protein sequence ID" value="GMT20220.1"/>
    <property type="molecule type" value="Genomic_DNA"/>
</dbReference>
<evidence type="ECO:0000313" key="1">
    <source>
        <dbReference type="EMBL" id="GMT20220.1"/>
    </source>
</evidence>
<organism evidence="1 2">
    <name type="scientific">Pristionchus fissidentatus</name>
    <dbReference type="NCBI Taxonomy" id="1538716"/>
    <lineage>
        <taxon>Eukaryota</taxon>
        <taxon>Metazoa</taxon>
        <taxon>Ecdysozoa</taxon>
        <taxon>Nematoda</taxon>
        <taxon>Chromadorea</taxon>
        <taxon>Rhabditida</taxon>
        <taxon>Rhabditina</taxon>
        <taxon>Diplogasteromorpha</taxon>
        <taxon>Diplogasteroidea</taxon>
        <taxon>Neodiplogasteridae</taxon>
        <taxon>Pristionchus</taxon>
    </lineage>
</organism>
<dbReference type="AlphaFoldDB" id="A0AAV5VQG0"/>
<keyword evidence="2" id="KW-1185">Reference proteome</keyword>
<gene>
    <name evidence="1" type="ORF">PFISCL1PPCAC_11517</name>
</gene>
<feature type="non-terminal residue" evidence="1">
    <location>
        <position position="88"/>
    </location>
</feature>
<evidence type="ECO:0008006" key="3">
    <source>
        <dbReference type="Google" id="ProtNLM"/>
    </source>
</evidence>
<proteinExistence type="predicted"/>
<comment type="caution">
    <text evidence="1">The sequence shown here is derived from an EMBL/GenBank/DDBJ whole genome shotgun (WGS) entry which is preliminary data.</text>
</comment>